<gene>
    <name evidence="2" type="ORF">WAE96_08595</name>
</gene>
<dbReference type="SUPFAM" id="SSF54523">
    <property type="entry name" value="Pili subunits"/>
    <property type="match status" value="1"/>
</dbReference>
<sequence>MKSRGFTLIELIIVIVILGVLVVTAMPRFMGLSSDARSEVINQIQVSVEQANDLVHYKSLMKSYSTQAVPGRPDLFDVDLDNNGSFETRLMWGYLDNTDIEKRISLSDDLRIQYQGIRFTYIGWDFDGDTQINDDNCYFRYTQAASANTPPVYQQVLTGC</sequence>
<dbReference type="PROSITE" id="PS00409">
    <property type="entry name" value="PROKAR_NTER_METHYL"/>
    <property type="match status" value="1"/>
</dbReference>
<keyword evidence="1" id="KW-0812">Transmembrane</keyword>
<feature type="transmembrane region" description="Helical" evidence="1">
    <location>
        <begin position="6"/>
        <end position="27"/>
    </location>
</feature>
<keyword evidence="1" id="KW-0472">Membrane</keyword>
<dbReference type="Gene3D" id="3.30.700.10">
    <property type="entry name" value="Glycoprotein, Type 4 Pilin"/>
    <property type="match status" value="1"/>
</dbReference>
<dbReference type="EMBL" id="JBAWKS010000001">
    <property type="protein sequence ID" value="MEI4549751.1"/>
    <property type="molecule type" value="Genomic_DNA"/>
</dbReference>
<dbReference type="InterPro" id="IPR045584">
    <property type="entry name" value="Pilin-like"/>
</dbReference>
<accession>A0ABU8ES10</accession>
<proteinExistence type="predicted"/>
<dbReference type="RefSeq" id="WP_336435192.1">
    <property type="nucleotide sequence ID" value="NZ_JBAWKS010000001.1"/>
</dbReference>
<name>A0ABU8ES10_9GAMM</name>
<evidence type="ECO:0000313" key="3">
    <source>
        <dbReference type="Proteomes" id="UP001382455"/>
    </source>
</evidence>
<evidence type="ECO:0000256" key="1">
    <source>
        <dbReference type="SAM" id="Phobius"/>
    </source>
</evidence>
<dbReference type="Pfam" id="PF07963">
    <property type="entry name" value="N_methyl"/>
    <property type="match status" value="1"/>
</dbReference>
<comment type="caution">
    <text evidence="2">The sequence shown here is derived from an EMBL/GenBank/DDBJ whole genome shotgun (WGS) entry which is preliminary data.</text>
</comment>
<evidence type="ECO:0000313" key="2">
    <source>
        <dbReference type="EMBL" id="MEI4549751.1"/>
    </source>
</evidence>
<organism evidence="2 3">
    <name type="scientific">Pseudoalteromonas spongiae</name>
    <dbReference type="NCBI Taxonomy" id="298657"/>
    <lineage>
        <taxon>Bacteria</taxon>
        <taxon>Pseudomonadati</taxon>
        <taxon>Pseudomonadota</taxon>
        <taxon>Gammaproteobacteria</taxon>
        <taxon>Alteromonadales</taxon>
        <taxon>Pseudoalteromonadaceae</taxon>
        <taxon>Pseudoalteromonas</taxon>
    </lineage>
</organism>
<reference evidence="2 3" key="1">
    <citation type="submission" date="2023-12" db="EMBL/GenBank/DDBJ databases">
        <title>Friends and Foes: Symbiotic and Algicidal bacterial influence on Karenia brevis blooms.</title>
        <authorList>
            <person name="Fei C."/>
            <person name="Mohamed A.R."/>
            <person name="Booker A."/>
            <person name="Arshad M."/>
            <person name="Klass S."/>
            <person name="Ahn S."/>
            <person name="Gilbert P.M."/>
            <person name="Heil C.A."/>
            <person name="Martinez J.M."/>
            <person name="Amin S.A."/>
        </authorList>
    </citation>
    <scope>NUCLEOTIDE SEQUENCE [LARGE SCALE GENOMIC DNA]</scope>
    <source>
        <strain evidence="2 3">CE15</strain>
    </source>
</reference>
<dbReference type="Proteomes" id="UP001382455">
    <property type="component" value="Unassembled WGS sequence"/>
</dbReference>
<dbReference type="NCBIfam" id="TIGR02532">
    <property type="entry name" value="IV_pilin_GFxxxE"/>
    <property type="match status" value="1"/>
</dbReference>
<dbReference type="InterPro" id="IPR012902">
    <property type="entry name" value="N_methyl_site"/>
</dbReference>
<protein>
    <submittedName>
        <fullName evidence="2">Prepilin-type N-terminal cleavage/methylation domain-containing protein</fullName>
    </submittedName>
</protein>
<keyword evidence="1" id="KW-1133">Transmembrane helix</keyword>
<keyword evidence="3" id="KW-1185">Reference proteome</keyword>